<evidence type="ECO:0000256" key="1">
    <source>
        <dbReference type="SAM" id="MobiDB-lite"/>
    </source>
</evidence>
<proteinExistence type="predicted"/>
<feature type="compositionally biased region" description="Polar residues" evidence="1">
    <location>
        <begin position="274"/>
        <end position="283"/>
    </location>
</feature>
<feature type="compositionally biased region" description="Low complexity" evidence="1">
    <location>
        <begin position="241"/>
        <end position="250"/>
    </location>
</feature>
<dbReference type="Proteomes" id="UP001497744">
    <property type="component" value="Unassembled WGS sequence"/>
</dbReference>
<protein>
    <submittedName>
        <fullName evidence="3">Fibrinogen alpha chain</fullName>
    </submittedName>
</protein>
<evidence type="ECO:0000313" key="4">
    <source>
        <dbReference type="Proteomes" id="UP001497744"/>
    </source>
</evidence>
<dbReference type="EMBL" id="BPLF01000002">
    <property type="protein sequence ID" value="GIX63142.1"/>
    <property type="molecule type" value="Genomic_DNA"/>
</dbReference>
<keyword evidence="4" id="KW-1185">Reference proteome</keyword>
<feature type="transmembrane region" description="Helical" evidence="2">
    <location>
        <begin position="65"/>
        <end position="84"/>
    </location>
</feature>
<sequence>MTVFGDKSVQSSINALGKGLGYGFLGYQGSESFGSSGIIKNNGGYKSTYGDCNWEQSNASTYAKIFLALAPLVYYFVSFFYWACKDKWKIKKIQSTGSGSPLYYLFNAMDYVQSQLYEEKTGSEIAEALDGYNGFDELKGAYKGSSLTSYDQFLTKLEEDGPTKKLDYPLTNCKILCYAYLKSKQNGKDITDAIDKIKEELITLSTSLTSGSTSSSHDFSALKQKIKNLLEKIKTFNLTTGSSAAGSASTWNPGSSEPGSDGPRKPGSSGTGGTSQAPSSQFSPAGPVAGTLTTFGLGGGAAAAYLLNLGGAKTLVNGLLRIG</sequence>
<accession>A0AAV4LSA4</accession>
<gene>
    <name evidence="3" type="ORF">BcabD6B2_25770</name>
</gene>
<keyword evidence="2" id="KW-0812">Transmembrane</keyword>
<organism evidence="3 4">
    <name type="scientific">Babesia caballi</name>
    <dbReference type="NCBI Taxonomy" id="5871"/>
    <lineage>
        <taxon>Eukaryota</taxon>
        <taxon>Sar</taxon>
        <taxon>Alveolata</taxon>
        <taxon>Apicomplexa</taxon>
        <taxon>Aconoidasida</taxon>
        <taxon>Piroplasmida</taxon>
        <taxon>Babesiidae</taxon>
        <taxon>Babesia</taxon>
    </lineage>
</organism>
<keyword evidence="2" id="KW-1133">Transmembrane helix</keyword>
<dbReference type="AlphaFoldDB" id="A0AAV4LSA4"/>
<dbReference type="RefSeq" id="XP_067715211.1">
    <property type="nucleotide sequence ID" value="XM_067859110.1"/>
</dbReference>
<evidence type="ECO:0000256" key="2">
    <source>
        <dbReference type="SAM" id="Phobius"/>
    </source>
</evidence>
<comment type="caution">
    <text evidence="3">The sequence shown here is derived from an EMBL/GenBank/DDBJ whole genome shotgun (WGS) entry which is preliminary data.</text>
</comment>
<dbReference type="GeneID" id="94194623"/>
<keyword evidence="2" id="KW-0472">Membrane</keyword>
<evidence type="ECO:0000313" key="3">
    <source>
        <dbReference type="EMBL" id="GIX63142.1"/>
    </source>
</evidence>
<name>A0AAV4LSA4_BABCB</name>
<feature type="region of interest" description="Disordered" evidence="1">
    <location>
        <begin position="241"/>
        <end position="285"/>
    </location>
</feature>
<reference evidence="3 4" key="1">
    <citation type="submission" date="2021-06" db="EMBL/GenBank/DDBJ databases">
        <title>Genome sequence of Babesia caballi.</title>
        <authorList>
            <person name="Yamagishi J."/>
            <person name="Kidaka T."/>
            <person name="Ochi A."/>
        </authorList>
    </citation>
    <scope>NUCLEOTIDE SEQUENCE [LARGE SCALE GENOMIC DNA]</scope>
    <source>
        <strain evidence="3">USDA-D6B2</strain>
    </source>
</reference>